<evidence type="ECO:0000313" key="3">
    <source>
        <dbReference type="Proteomes" id="UP000293360"/>
    </source>
</evidence>
<dbReference type="OrthoDB" id="5230873at2759"/>
<dbReference type="EMBL" id="QJNU01001582">
    <property type="protein sequence ID" value="RYO74642.1"/>
    <property type="molecule type" value="Genomic_DNA"/>
</dbReference>
<organism evidence="2 3">
    <name type="scientific">Monosporascus ibericus</name>
    <dbReference type="NCBI Taxonomy" id="155417"/>
    <lineage>
        <taxon>Eukaryota</taxon>
        <taxon>Fungi</taxon>
        <taxon>Dikarya</taxon>
        <taxon>Ascomycota</taxon>
        <taxon>Pezizomycotina</taxon>
        <taxon>Sordariomycetes</taxon>
        <taxon>Xylariomycetidae</taxon>
        <taxon>Xylariales</taxon>
        <taxon>Xylariales incertae sedis</taxon>
        <taxon>Monosporascus</taxon>
    </lineage>
</organism>
<comment type="caution">
    <text evidence="2">The sequence shown here is derived from an EMBL/GenBank/DDBJ whole genome shotgun (WGS) entry which is preliminary data.</text>
</comment>
<keyword evidence="1" id="KW-0732">Signal</keyword>
<dbReference type="Proteomes" id="UP000293360">
    <property type="component" value="Unassembled WGS sequence"/>
</dbReference>
<evidence type="ECO:0000313" key="2">
    <source>
        <dbReference type="EMBL" id="RYO74642.1"/>
    </source>
</evidence>
<accession>A0A4Q4SU42</accession>
<dbReference type="AlphaFoldDB" id="A0A4Q4SU42"/>
<feature type="chain" id="PRO_5020873865" evidence="1">
    <location>
        <begin position="22"/>
        <end position="157"/>
    </location>
</feature>
<name>A0A4Q4SU42_9PEZI</name>
<proteinExistence type="predicted"/>
<gene>
    <name evidence="2" type="ORF">DL764_010795</name>
</gene>
<keyword evidence="3" id="KW-1185">Reference proteome</keyword>
<evidence type="ECO:0000256" key="1">
    <source>
        <dbReference type="SAM" id="SignalP"/>
    </source>
</evidence>
<reference evidence="2 3" key="1">
    <citation type="submission" date="2018-06" db="EMBL/GenBank/DDBJ databases">
        <title>Complete Genomes of Monosporascus.</title>
        <authorList>
            <person name="Robinson A.J."/>
            <person name="Natvig D.O."/>
        </authorList>
    </citation>
    <scope>NUCLEOTIDE SEQUENCE [LARGE SCALE GENOMIC DNA]</scope>
    <source>
        <strain evidence="2 3">CBS 110550</strain>
    </source>
</reference>
<feature type="signal peptide" evidence="1">
    <location>
        <begin position="1"/>
        <end position="21"/>
    </location>
</feature>
<sequence length="157" mass="17017">MGSLLNRFAGLPALFAAAVYARDFNVSTQYHEGGQLFNSRVWYGDGNLYVGAKVPASVQTTFNITMPVKSGVQLPDGTFLAVNNATGAKDPVLATHDASALGPEYTLNWVRWGTLLLPTMGRSSWTLTSTSERLTNPALRFFGGLTPARTWKDDKST</sequence>
<protein>
    <submittedName>
        <fullName evidence="2">Uncharacterized protein</fullName>
    </submittedName>
</protein>